<accession>A0A076N5E6</accession>
<sequence>MPERFTDEELAFLRFARFGELPPRVLPDDLVEVVETEQPDLPVRQAFEIGPGGPA</sequence>
<dbReference type="PATRIC" id="fig|1068978.7.peg.6389"/>
<evidence type="ECO:0000313" key="2">
    <source>
        <dbReference type="Proteomes" id="UP000062973"/>
    </source>
</evidence>
<protein>
    <submittedName>
        <fullName evidence="1">Uncharacterized protein</fullName>
    </submittedName>
</protein>
<organism evidence="1 2">
    <name type="scientific">Amycolatopsis methanolica 239</name>
    <dbReference type="NCBI Taxonomy" id="1068978"/>
    <lineage>
        <taxon>Bacteria</taxon>
        <taxon>Bacillati</taxon>
        <taxon>Actinomycetota</taxon>
        <taxon>Actinomycetes</taxon>
        <taxon>Pseudonocardiales</taxon>
        <taxon>Pseudonocardiaceae</taxon>
        <taxon>Amycolatopsis</taxon>
        <taxon>Amycolatopsis methanolica group</taxon>
    </lineage>
</organism>
<gene>
    <name evidence="1" type="ORF">AMETH_5953</name>
</gene>
<proteinExistence type="predicted"/>
<dbReference type="Proteomes" id="UP000062973">
    <property type="component" value="Chromosome"/>
</dbReference>
<dbReference type="EMBL" id="CP009110">
    <property type="protein sequence ID" value="AIJ26045.1"/>
    <property type="molecule type" value="Genomic_DNA"/>
</dbReference>
<name>A0A076N5E6_AMYME</name>
<dbReference type="HOGENOM" id="CLU_3021685_0_0_11"/>
<evidence type="ECO:0000313" key="1">
    <source>
        <dbReference type="EMBL" id="AIJ26045.1"/>
    </source>
</evidence>
<reference evidence="1 2" key="1">
    <citation type="submission" date="2014-07" db="EMBL/GenBank/DDBJ databases">
        <title>Whole Genome Sequence of the Amycolatopsis methanolica 239.</title>
        <authorList>
            <person name="Tang B."/>
        </authorList>
    </citation>
    <scope>NUCLEOTIDE SEQUENCE [LARGE SCALE GENOMIC DNA]</scope>
    <source>
        <strain evidence="1 2">239</strain>
    </source>
</reference>
<dbReference type="KEGG" id="amq:AMETH_5953"/>
<keyword evidence="2" id="KW-1185">Reference proteome</keyword>
<dbReference type="AlphaFoldDB" id="A0A076N5E6"/>
<dbReference type="STRING" id="1068978.AMETH_5953"/>